<dbReference type="InterPro" id="IPR001810">
    <property type="entry name" value="F-box_dom"/>
</dbReference>
<gene>
    <name evidence="2" type="ORF">TAV2_LOCUS12965</name>
</gene>
<reference evidence="2 3" key="1">
    <citation type="submission" date="2022-03" db="EMBL/GenBank/DDBJ databases">
        <authorList>
            <person name="Nunn A."/>
            <person name="Chopra R."/>
            <person name="Nunn A."/>
            <person name="Contreras Garrido A."/>
        </authorList>
    </citation>
    <scope>NUCLEOTIDE SEQUENCE [LARGE SCALE GENOMIC DNA]</scope>
</reference>
<keyword evidence="3" id="KW-1185">Reference proteome</keyword>
<organism evidence="2 3">
    <name type="scientific">Thlaspi arvense</name>
    <name type="common">Field penny-cress</name>
    <dbReference type="NCBI Taxonomy" id="13288"/>
    <lineage>
        <taxon>Eukaryota</taxon>
        <taxon>Viridiplantae</taxon>
        <taxon>Streptophyta</taxon>
        <taxon>Embryophyta</taxon>
        <taxon>Tracheophyta</taxon>
        <taxon>Spermatophyta</taxon>
        <taxon>Magnoliopsida</taxon>
        <taxon>eudicotyledons</taxon>
        <taxon>Gunneridae</taxon>
        <taxon>Pentapetalae</taxon>
        <taxon>rosids</taxon>
        <taxon>malvids</taxon>
        <taxon>Brassicales</taxon>
        <taxon>Brassicaceae</taxon>
        <taxon>Thlaspideae</taxon>
        <taxon>Thlaspi</taxon>
    </lineage>
</organism>
<evidence type="ECO:0000259" key="1">
    <source>
        <dbReference type="PROSITE" id="PS50181"/>
    </source>
</evidence>
<evidence type="ECO:0000313" key="3">
    <source>
        <dbReference type="Proteomes" id="UP000836841"/>
    </source>
</evidence>
<dbReference type="CDD" id="cd22152">
    <property type="entry name" value="F-box_AtAFR-like"/>
    <property type="match status" value="1"/>
</dbReference>
<dbReference type="Gene3D" id="2.120.10.80">
    <property type="entry name" value="Kelch-type beta propeller"/>
    <property type="match status" value="1"/>
</dbReference>
<dbReference type="InterPro" id="IPR015915">
    <property type="entry name" value="Kelch-typ_b-propeller"/>
</dbReference>
<name>A0AAU9SBW5_THLAR</name>
<dbReference type="PANTHER" id="PTHR24414">
    <property type="entry name" value="F-BOX/KELCH-REPEAT PROTEIN SKIP4"/>
    <property type="match status" value="1"/>
</dbReference>
<dbReference type="InterPro" id="IPR057499">
    <property type="entry name" value="Kelch_FKB95"/>
</dbReference>
<accession>A0AAU9SBW5</accession>
<dbReference type="EMBL" id="OU466860">
    <property type="protein sequence ID" value="CAH2060070.1"/>
    <property type="molecule type" value="Genomic_DNA"/>
</dbReference>
<dbReference type="PROSITE" id="PS50181">
    <property type="entry name" value="FBOX"/>
    <property type="match status" value="1"/>
</dbReference>
<dbReference type="InterPro" id="IPR050354">
    <property type="entry name" value="F-box/kelch-repeat_ARATH"/>
</dbReference>
<dbReference type="InterPro" id="IPR036047">
    <property type="entry name" value="F-box-like_dom_sf"/>
</dbReference>
<dbReference type="SUPFAM" id="SSF117281">
    <property type="entry name" value="Kelch motif"/>
    <property type="match status" value="1"/>
</dbReference>
<dbReference type="SMART" id="SM00256">
    <property type="entry name" value="FBOX"/>
    <property type="match status" value="1"/>
</dbReference>
<dbReference type="SUPFAM" id="SSF81383">
    <property type="entry name" value="F-box domain"/>
    <property type="match status" value="1"/>
</dbReference>
<dbReference type="Pfam" id="PF25210">
    <property type="entry name" value="Kelch_FKB95"/>
    <property type="match status" value="1"/>
</dbReference>
<dbReference type="AlphaFoldDB" id="A0AAU9SBW5"/>
<dbReference type="Proteomes" id="UP000836841">
    <property type="component" value="Chromosome 4"/>
</dbReference>
<protein>
    <recommendedName>
        <fullName evidence="1">F-box domain-containing protein</fullName>
    </recommendedName>
</protein>
<dbReference type="Pfam" id="PF00646">
    <property type="entry name" value="F-box"/>
    <property type="match status" value="1"/>
</dbReference>
<sequence>MMTSLPEDAILDIIARVSRFDYPILSIVSKHFRSLVASPRGDLCWAAPNSVSMMSATTATRVVAISIFSAGKPTEIAAWTNNVNRTTSALTIDCRSHTAQPLPSLPVLMSGLPIADIIDGRIYVIGDCHYYQRKKAVVVFNTETQTWEKPAMKRLDIELGNTYYGCVVMAGKLYTRDSDNSFAYDPKENKWETDEILNLQKWYNACVIDDVLYYYDCIEFSRKNIDTLTL</sequence>
<feature type="domain" description="F-box" evidence="1">
    <location>
        <begin position="1"/>
        <end position="48"/>
    </location>
</feature>
<proteinExistence type="predicted"/>
<evidence type="ECO:0000313" key="2">
    <source>
        <dbReference type="EMBL" id="CAH2060070.1"/>
    </source>
</evidence>
<dbReference type="PANTHER" id="PTHR24414:SF135">
    <property type="entry name" value="F-BOX DOMAIN-CONTAINING PROTEIN"/>
    <property type="match status" value="1"/>
</dbReference>